<keyword evidence="6" id="KW-1185">Reference proteome</keyword>
<dbReference type="PROSITE" id="PS01241">
    <property type="entry name" value="LINK_1"/>
    <property type="match status" value="1"/>
</dbReference>
<evidence type="ECO:0000256" key="3">
    <source>
        <dbReference type="ARBA" id="ARBA00022737"/>
    </source>
</evidence>
<dbReference type="InterPro" id="IPR016186">
    <property type="entry name" value="C-type_lectin-like/link_sf"/>
</dbReference>
<dbReference type="PRINTS" id="PR01265">
    <property type="entry name" value="LINKMODULE"/>
</dbReference>
<evidence type="ECO:0000259" key="5">
    <source>
        <dbReference type="PROSITE" id="PS50963"/>
    </source>
</evidence>
<comment type="subcellular location">
    <subcellularLocation>
        <location evidence="1">Secreted</location>
    </subcellularLocation>
</comment>
<dbReference type="GeneID" id="106163416"/>
<dbReference type="GO" id="GO:0005615">
    <property type="term" value="C:extracellular space"/>
    <property type="evidence" value="ECO:0007669"/>
    <property type="project" value="TreeGrafter"/>
</dbReference>
<gene>
    <name evidence="7" type="primary">LOC106163416</name>
</gene>
<dbReference type="GO" id="GO:0001501">
    <property type="term" value="P:skeletal system development"/>
    <property type="evidence" value="ECO:0007669"/>
    <property type="project" value="TreeGrafter"/>
</dbReference>
<keyword evidence="3" id="KW-0677">Repeat</keyword>
<dbReference type="CDD" id="cd01102">
    <property type="entry name" value="Link_Domain"/>
    <property type="match status" value="1"/>
</dbReference>
<evidence type="ECO:0000256" key="2">
    <source>
        <dbReference type="ARBA" id="ARBA00022525"/>
    </source>
</evidence>
<dbReference type="GO" id="GO:0072534">
    <property type="term" value="C:perineuronal net"/>
    <property type="evidence" value="ECO:0007669"/>
    <property type="project" value="TreeGrafter"/>
</dbReference>
<dbReference type="GO" id="GO:0002052">
    <property type="term" value="P:positive regulation of neuroblast proliferation"/>
    <property type="evidence" value="ECO:0007669"/>
    <property type="project" value="TreeGrafter"/>
</dbReference>
<evidence type="ECO:0000256" key="1">
    <source>
        <dbReference type="ARBA" id="ARBA00004613"/>
    </source>
</evidence>
<dbReference type="PANTHER" id="PTHR22804:SF54">
    <property type="match status" value="1"/>
</dbReference>
<dbReference type="GO" id="GO:0007155">
    <property type="term" value="P:cell adhesion"/>
    <property type="evidence" value="ECO:0007669"/>
    <property type="project" value="InterPro"/>
</dbReference>
<keyword evidence="4" id="KW-1015">Disulfide bond</keyword>
<dbReference type="SUPFAM" id="SSF56436">
    <property type="entry name" value="C-type lectin-like"/>
    <property type="match status" value="1"/>
</dbReference>
<dbReference type="InParanoid" id="A0A1S3IDW6"/>
<dbReference type="GO" id="GO:0007417">
    <property type="term" value="P:central nervous system development"/>
    <property type="evidence" value="ECO:0007669"/>
    <property type="project" value="TreeGrafter"/>
</dbReference>
<evidence type="ECO:0000313" key="7">
    <source>
        <dbReference type="RefSeq" id="XP_013396450.1"/>
    </source>
</evidence>
<dbReference type="RefSeq" id="XP_013396450.1">
    <property type="nucleotide sequence ID" value="XM_013540996.1"/>
</dbReference>
<dbReference type="InterPro" id="IPR016187">
    <property type="entry name" value="CTDL_fold"/>
</dbReference>
<proteinExistence type="predicted"/>
<dbReference type="InterPro" id="IPR000538">
    <property type="entry name" value="Link_dom"/>
</dbReference>
<accession>A0A1S3IDW6</accession>
<sequence length="182" mass="20282">MLWKFSFCTIITAFLTSATFFFTGGANQITGVAGIAGIVKIQELKDIKQSIDDLKGLTQKEIQNLQHQMQTLKSMMDQIARRQHIPVFHAESSEGHYKLSFNQAKQECIERGAKIATPAQLRAAWEDGLGVCAFGWASDGKVYLPIRYSRPGCGYSRALTSGYMDWINQNTGGKADVYCFKL</sequence>
<reference evidence="7" key="1">
    <citation type="submission" date="2025-08" db="UniProtKB">
        <authorList>
            <consortium name="RefSeq"/>
        </authorList>
    </citation>
    <scope>IDENTIFICATION</scope>
    <source>
        <tissue evidence="7">Gonads</tissue>
    </source>
</reference>
<dbReference type="GO" id="GO:0045202">
    <property type="term" value="C:synapse"/>
    <property type="evidence" value="ECO:0007669"/>
    <property type="project" value="TreeGrafter"/>
</dbReference>
<dbReference type="PROSITE" id="PS50963">
    <property type="entry name" value="LINK_2"/>
    <property type="match status" value="1"/>
</dbReference>
<protein>
    <submittedName>
        <fullName evidence="7">Aggrecan core protein</fullName>
    </submittedName>
</protein>
<dbReference type="FunFam" id="3.10.100.10:FF:000001">
    <property type="entry name" value="Hyaluronan proteoglycan link protein 1"/>
    <property type="match status" value="1"/>
</dbReference>
<name>A0A1S3IDW6_LINAN</name>
<evidence type="ECO:0000313" key="6">
    <source>
        <dbReference type="Proteomes" id="UP000085678"/>
    </source>
</evidence>
<dbReference type="OrthoDB" id="5359219at2759"/>
<feature type="domain" description="Link" evidence="5">
    <location>
        <begin position="86"/>
        <end position="181"/>
    </location>
</feature>
<dbReference type="Gene3D" id="3.10.100.10">
    <property type="entry name" value="Mannose-Binding Protein A, subunit A"/>
    <property type="match status" value="1"/>
</dbReference>
<dbReference type="AlphaFoldDB" id="A0A1S3IDW6"/>
<dbReference type="SMART" id="SM00445">
    <property type="entry name" value="LINK"/>
    <property type="match status" value="1"/>
</dbReference>
<dbReference type="Pfam" id="PF00193">
    <property type="entry name" value="Xlink"/>
    <property type="match status" value="1"/>
</dbReference>
<dbReference type="KEGG" id="lak:106163416"/>
<dbReference type="GO" id="GO:0005540">
    <property type="term" value="F:hyaluronic acid binding"/>
    <property type="evidence" value="ECO:0007669"/>
    <property type="project" value="InterPro"/>
</dbReference>
<keyword evidence="2" id="KW-0964">Secreted</keyword>
<dbReference type="GO" id="GO:0010001">
    <property type="term" value="P:glial cell differentiation"/>
    <property type="evidence" value="ECO:0007669"/>
    <property type="project" value="TreeGrafter"/>
</dbReference>
<dbReference type="STRING" id="7574.A0A1S3IDW6"/>
<organism evidence="6 7">
    <name type="scientific">Lingula anatina</name>
    <name type="common">Brachiopod</name>
    <name type="synonym">Lingula unguis</name>
    <dbReference type="NCBI Taxonomy" id="7574"/>
    <lineage>
        <taxon>Eukaryota</taxon>
        <taxon>Metazoa</taxon>
        <taxon>Spiralia</taxon>
        <taxon>Lophotrochozoa</taxon>
        <taxon>Brachiopoda</taxon>
        <taxon>Linguliformea</taxon>
        <taxon>Lingulata</taxon>
        <taxon>Lingulida</taxon>
        <taxon>Linguloidea</taxon>
        <taxon>Lingulidae</taxon>
        <taxon>Lingula</taxon>
    </lineage>
</organism>
<dbReference type="PANTHER" id="PTHR22804">
    <property type="entry name" value="AGGRECAN/VERSICAN PROTEOGLYCAN"/>
    <property type="match status" value="1"/>
</dbReference>
<evidence type="ECO:0000256" key="4">
    <source>
        <dbReference type="ARBA" id="ARBA00023157"/>
    </source>
</evidence>
<dbReference type="InterPro" id="IPR050691">
    <property type="entry name" value="Hyaluronan_bind_Proteoglycan"/>
</dbReference>
<dbReference type="Proteomes" id="UP000085678">
    <property type="component" value="Unplaced"/>
</dbReference>